<gene>
    <name evidence="2" type="ORF">EDS130_LOCUS25877</name>
</gene>
<reference evidence="2" key="1">
    <citation type="submission" date="2021-02" db="EMBL/GenBank/DDBJ databases">
        <authorList>
            <person name="Nowell W R."/>
        </authorList>
    </citation>
    <scope>NUCLEOTIDE SEQUENCE</scope>
</reference>
<keyword evidence="1" id="KW-0472">Membrane</keyword>
<dbReference type="Gene3D" id="3.50.4.10">
    <property type="entry name" value="Hepatocyte Growth Factor"/>
    <property type="match status" value="1"/>
</dbReference>
<dbReference type="Proteomes" id="UP000663852">
    <property type="component" value="Unassembled WGS sequence"/>
</dbReference>
<dbReference type="EMBL" id="CAJNOJ010000154">
    <property type="protein sequence ID" value="CAF1210793.1"/>
    <property type="molecule type" value="Genomic_DNA"/>
</dbReference>
<organism evidence="2 3">
    <name type="scientific">Adineta ricciae</name>
    <name type="common">Rotifer</name>
    <dbReference type="NCBI Taxonomy" id="249248"/>
    <lineage>
        <taxon>Eukaryota</taxon>
        <taxon>Metazoa</taxon>
        <taxon>Spiralia</taxon>
        <taxon>Gnathifera</taxon>
        <taxon>Rotifera</taxon>
        <taxon>Eurotatoria</taxon>
        <taxon>Bdelloidea</taxon>
        <taxon>Adinetida</taxon>
        <taxon>Adinetidae</taxon>
        <taxon>Adineta</taxon>
    </lineage>
</organism>
<evidence type="ECO:0000256" key="1">
    <source>
        <dbReference type="SAM" id="Phobius"/>
    </source>
</evidence>
<sequence length="472" mass="51301">MKNVNSKQTESDGFISWIRNHLLSIALIVIGCISLAIAITLIPSLIALYLPDHSVAVIKSNQDYTDPWALQYRTSLASAHQISTRAIPSPFDKSMLGRAFDALTKLPSGTISIQLVTISFLNKRSADRVRRQDTTASANGASSDAYINVVLQAKYPRHCSHVLSCQMLFRKQALSTFSNSKNFILPFPLLNGHTVDVSVELVGLTENYAFEIAVEQQIHVLLNEYLKFNNEIFFQCCQQLMYQQLHPLWRLLSPTAASALAQPLLVPPALALAHLPLAAPAPVPALAQPLPVPPVLVPPALVQLPLVSHAYNLQCVTGWILYAHNATVNGPPCPILGSGNSASLATCQAACEAEPACNGMNYSPTAPGCYLRQCPNYSPATNMDSQYNVWLKLPPASSQWTLYAYNKTLPDSSCPNVGTGNGSSIVACQTSCDAQSTCNGVNFSPSYCYFRQCNSYSPTANVYSGFSVWLKI</sequence>
<accession>A0A814WYW7</accession>
<dbReference type="PROSITE" id="PS51257">
    <property type="entry name" value="PROKAR_LIPOPROTEIN"/>
    <property type="match status" value="1"/>
</dbReference>
<dbReference type="AlphaFoldDB" id="A0A814WYW7"/>
<name>A0A814WYW7_ADIRI</name>
<evidence type="ECO:0000313" key="3">
    <source>
        <dbReference type="Proteomes" id="UP000663852"/>
    </source>
</evidence>
<protein>
    <submittedName>
        <fullName evidence="2">Uncharacterized protein</fullName>
    </submittedName>
</protein>
<keyword evidence="1" id="KW-0812">Transmembrane</keyword>
<feature type="transmembrane region" description="Helical" evidence="1">
    <location>
        <begin position="21"/>
        <end position="50"/>
    </location>
</feature>
<comment type="caution">
    <text evidence="2">The sequence shown here is derived from an EMBL/GenBank/DDBJ whole genome shotgun (WGS) entry which is preliminary data.</text>
</comment>
<evidence type="ECO:0000313" key="2">
    <source>
        <dbReference type="EMBL" id="CAF1210793.1"/>
    </source>
</evidence>
<proteinExistence type="predicted"/>
<keyword evidence="1" id="KW-1133">Transmembrane helix</keyword>